<sequence>MQENAPPAFKRFVAEPALLCANNTDMAIFTHGLARTCQNPQPETVFFNLAYFMARTPVRKNSDACGLPCHMPPAAFTKSG</sequence>
<name>A0A269XYS3_9PROT</name>
<protein>
    <submittedName>
        <fullName evidence="1">Uncharacterized protein</fullName>
    </submittedName>
</protein>
<dbReference type="AlphaFoldDB" id="A0A269XYS3"/>
<reference evidence="1 2" key="1">
    <citation type="submission" date="2017-04" db="EMBL/GenBank/DDBJ databases">
        <title>Kefir bacterial isolates.</title>
        <authorList>
            <person name="Kim Y."/>
            <person name="Blasche S."/>
            <person name="Patil K.R."/>
        </authorList>
    </citation>
    <scope>NUCLEOTIDE SEQUENCE [LARGE SCALE GENOMIC DNA]</scope>
    <source>
        <strain evidence="1 2">KR</strain>
    </source>
</reference>
<dbReference type="EMBL" id="NCXK01000005">
    <property type="protein sequence ID" value="PAK78418.1"/>
    <property type="molecule type" value="Genomic_DNA"/>
</dbReference>
<evidence type="ECO:0000313" key="2">
    <source>
        <dbReference type="Proteomes" id="UP000216151"/>
    </source>
</evidence>
<keyword evidence="2" id="KW-1185">Reference proteome</keyword>
<gene>
    <name evidence="1" type="ORF">B8X00_06325</name>
</gene>
<proteinExistence type="predicted"/>
<organism evidence="1 2">
    <name type="scientific">Acetobacter fabarum</name>
    <dbReference type="NCBI Taxonomy" id="483199"/>
    <lineage>
        <taxon>Bacteria</taxon>
        <taxon>Pseudomonadati</taxon>
        <taxon>Pseudomonadota</taxon>
        <taxon>Alphaproteobacteria</taxon>
        <taxon>Acetobacterales</taxon>
        <taxon>Acetobacteraceae</taxon>
        <taxon>Acetobacter</taxon>
    </lineage>
</organism>
<accession>A0A269XYS3</accession>
<dbReference type="Proteomes" id="UP000216151">
    <property type="component" value="Unassembled WGS sequence"/>
</dbReference>
<evidence type="ECO:0000313" key="1">
    <source>
        <dbReference type="EMBL" id="PAK78418.1"/>
    </source>
</evidence>
<comment type="caution">
    <text evidence="1">The sequence shown here is derived from an EMBL/GenBank/DDBJ whole genome shotgun (WGS) entry which is preliminary data.</text>
</comment>